<evidence type="ECO:0000259" key="1">
    <source>
        <dbReference type="Pfam" id="PF23039"/>
    </source>
</evidence>
<dbReference type="EMBL" id="CAJHNH020003835">
    <property type="protein sequence ID" value="CAG5130085.1"/>
    <property type="molecule type" value="Genomic_DNA"/>
</dbReference>
<keyword evidence="3" id="KW-1185">Reference proteome</keyword>
<feature type="non-terminal residue" evidence="2">
    <location>
        <position position="1"/>
    </location>
</feature>
<feature type="domain" description="Transmembrane protein TMEM132 cohesin-like" evidence="1">
    <location>
        <begin position="242"/>
        <end position="361"/>
    </location>
</feature>
<evidence type="ECO:0000313" key="3">
    <source>
        <dbReference type="Proteomes" id="UP000678393"/>
    </source>
</evidence>
<dbReference type="AlphaFoldDB" id="A0A8S3ZQR7"/>
<accession>A0A8S3ZQR7</accession>
<dbReference type="PANTHER" id="PTHR13388:SF11">
    <property type="entry name" value="DETONATOR, ISOFORM E"/>
    <property type="match status" value="1"/>
</dbReference>
<organism evidence="2 3">
    <name type="scientific">Candidula unifasciata</name>
    <dbReference type="NCBI Taxonomy" id="100452"/>
    <lineage>
        <taxon>Eukaryota</taxon>
        <taxon>Metazoa</taxon>
        <taxon>Spiralia</taxon>
        <taxon>Lophotrochozoa</taxon>
        <taxon>Mollusca</taxon>
        <taxon>Gastropoda</taxon>
        <taxon>Heterobranchia</taxon>
        <taxon>Euthyneura</taxon>
        <taxon>Panpulmonata</taxon>
        <taxon>Eupulmonata</taxon>
        <taxon>Stylommatophora</taxon>
        <taxon>Helicina</taxon>
        <taxon>Helicoidea</taxon>
        <taxon>Geomitridae</taxon>
        <taxon>Candidula</taxon>
    </lineage>
</organism>
<comment type="caution">
    <text evidence="2">The sequence shown here is derived from an EMBL/GenBank/DDBJ whole genome shotgun (WGS) entry which is preliminary data.</text>
</comment>
<dbReference type="InterPro" id="IPR055421">
    <property type="entry name" value="TMEM132_3rd"/>
</dbReference>
<dbReference type="OrthoDB" id="10026202at2759"/>
<evidence type="ECO:0000313" key="2">
    <source>
        <dbReference type="EMBL" id="CAG5130085.1"/>
    </source>
</evidence>
<dbReference type="PANTHER" id="PTHR13388">
    <property type="entry name" value="DETONATOR, ISOFORM E"/>
    <property type="match status" value="1"/>
</dbReference>
<dbReference type="InterPro" id="IPR026307">
    <property type="entry name" value="TMEM132"/>
</dbReference>
<name>A0A8S3ZQR7_9EUPU</name>
<gene>
    <name evidence="2" type="ORF">CUNI_LOCUS15643</name>
</gene>
<feature type="non-terminal residue" evidence="2">
    <location>
        <position position="394"/>
    </location>
</feature>
<dbReference type="Pfam" id="PF23039">
    <property type="entry name" value="TMEM132_3rd"/>
    <property type="match status" value="1"/>
</dbReference>
<sequence length="394" mass="44409">CVHCIDISFDDSRDGFFLKSPYHKFKPQEPSIVRESLILTHPAEVYKLRASYGPFEMYEVVPNEVITNIIKYGELFDKTESGMHRYVIHNMDISAHLVSQMVSRSNPMVQVLVHALPLTQRHKQDLIYSYYGYSQRWCAQIFISRGEEQYTSVCVLNGDSNACVAGLQVPDHWWDTSNATLSGLNISVAYDLSRVEQNQECASMSNTIVPARADPNPASLDTKFISLIQLARDSIIYDEYKDKDLIFRVPQGDLRPNSRFQVPVLVGKNSPLKEFVIQVKVRGGLLVEGASPVANSPWNVLFEAGDKDGIAQVTVSLKEDVKNSKSFQQEEIMQWQFKVLSASNPPAMVRIVWTVDYKKNGLSRNAYFSPEGSRIAAKLNVATNQMDSLVAVMK</sequence>
<proteinExistence type="predicted"/>
<protein>
    <recommendedName>
        <fullName evidence="1">Transmembrane protein TMEM132 cohesin-like domain-containing protein</fullName>
    </recommendedName>
</protein>
<dbReference type="Proteomes" id="UP000678393">
    <property type="component" value="Unassembled WGS sequence"/>
</dbReference>
<reference evidence="2" key="1">
    <citation type="submission" date="2021-04" db="EMBL/GenBank/DDBJ databases">
        <authorList>
            <consortium name="Molecular Ecology Group"/>
        </authorList>
    </citation>
    <scope>NUCLEOTIDE SEQUENCE</scope>
</reference>